<protein>
    <submittedName>
        <fullName evidence="1">Uncharacterized protein</fullName>
    </submittedName>
</protein>
<name>A0A4Y9ZVH5_9AGAM</name>
<gene>
    <name evidence="1" type="ORF">EWM64_g5747</name>
</gene>
<dbReference type="Proteomes" id="UP000298061">
    <property type="component" value="Unassembled WGS sequence"/>
</dbReference>
<organism evidence="1 2">
    <name type="scientific">Hericium alpestre</name>
    <dbReference type="NCBI Taxonomy" id="135208"/>
    <lineage>
        <taxon>Eukaryota</taxon>
        <taxon>Fungi</taxon>
        <taxon>Dikarya</taxon>
        <taxon>Basidiomycota</taxon>
        <taxon>Agaricomycotina</taxon>
        <taxon>Agaricomycetes</taxon>
        <taxon>Russulales</taxon>
        <taxon>Hericiaceae</taxon>
        <taxon>Hericium</taxon>
    </lineage>
</organism>
<comment type="caution">
    <text evidence="1">The sequence shown here is derived from an EMBL/GenBank/DDBJ whole genome shotgun (WGS) entry which is preliminary data.</text>
</comment>
<keyword evidence="2" id="KW-1185">Reference proteome</keyword>
<evidence type="ECO:0000313" key="1">
    <source>
        <dbReference type="EMBL" id="TFY78264.1"/>
    </source>
</evidence>
<accession>A0A4Y9ZVH5</accession>
<reference evidence="1 2" key="1">
    <citation type="submission" date="2019-02" db="EMBL/GenBank/DDBJ databases">
        <title>Genome sequencing of the rare red list fungi Hericium alpestre (H. flagellum).</title>
        <authorList>
            <person name="Buettner E."/>
            <person name="Kellner H."/>
        </authorList>
    </citation>
    <scope>NUCLEOTIDE SEQUENCE [LARGE SCALE GENOMIC DNA]</scope>
    <source>
        <strain evidence="1 2">DSM 108284</strain>
    </source>
</reference>
<proteinExistence type="predicted"/>
<dbReference type="EMBL" id="SFCI01000716">
    <property type="protein sequence ID" value="TFY78264.1"/>
    <property type="molecule type" value="Genomic_DNA"/>
</dbReference>
<dbReference type="AlphaFoldDB" id="A0A4Y9ZVH5"/>
<evidence type="ECO:0000313" key="2">
    <source>
        <dbReference type="Proteomes" id="UP000298061"/>
    </source>
</evidence>
<sequence length="47" mass="5105">MSNRFFEAEHDGVQILKGHATRIFVAARQFVQIMAAAGPADGIDVFA</sequence>